<dbReference type="Proteomes" id="UP001559025">
    <property type="component" value="Unassembled WGS sequence"/>
</dbReference>
<comment type="caution">
    <text evidence="6">The sequence shown here is derived from an EMBL/GenBank/DDBJ whole genome shotgun (WGS) entry which is preliminary data.</text>
</comment>
<dbReference type="PROSITE" id="PS50893">
    <property type="entry name" value="ABC_TRANSPORTER_2"/>
    <property type="match status" value="1"/>
</dbReference>
<dbReference type="EMBL" id="JAZHFV010000001">
    <property type="protein sequence ID" value="MEX4005668.1"/>
    <property type="molecule type" value="Genomic_DNA"/>
</dbReference>
<gene>
    <name evidence="6" type="ORF">V1479_00045</name>
</gene>
<keyword evidence="2" id="KW-0813">Transport</keyword>
<sequence>MTHIELTKAGVDYPVMRSGRDRGRGVGDLLGGTIFKMESRTFVRALDNINLDLREGVRLGLIGNNGSGKSTLLRTLAGILPLSRGTRTYSGKILTLFSTVAGIDLRLTGLENVQRLAALHQLDPKRIPDVVEDIVDFTELGDFFDLPVGTYSAGMRARFGFAFMTALEADILLIDEVIGAGDKRFHSKAEKRLETFTASGGIIVVASHSTAVLSALCTRAVVMRKGRIAFRGSVPKASAFFTASETGGATGDDPSAEQPAA</sequence>
<evidence type="ECO:0000256" key="1">
    <source>
        <dbReference type="ARBA" id="ARBA00005417"/>
    </source>
</evidence>
<name>A0ABV3WN60_9HYPH</name>
<dbReference type="InterPro" id="IPR027417">
    <property type="entry name" value="P-loop_NTPase"/>
</dbReference>
<dbReference type="PANTHER" id="PTHR46743">
    <property type="entry name" value="TEICHOIC ACIDS EXPORT ATP-BINDING PROTEIN TAGH"/>
    <property type="match status" value="1"/>
</dbReference>
<reference evidence="6 7" key="1">
    <citation type="submission" date="2024-01" db="EMBL/GenBank/DDBJ databases">
        <title>New evidence supports the origin of RcGTA from prophage.</title>
        <authorList>
            <person name="Xu Y."/>
            <person name="Liu B."/>
            <person name="Chen F."/>
        </authorList>
    </citation>
    <scope>NUCLEOTIDE SEQUENCE [LARGE SCALE GENOMIC DNA]</scope>
    <source>
        <strain evidence="6 7">CBW1107-2</strain>
    </source>
</reference>
<dbReference type="Pfam" id="PF00005">
    <property type="entry name" value="ABC_tran"/>
    <property type="match status" value="1"/>
</dbReference>
<keyword evidence="4 6" id="KW-0067">ATP-binding</keyword>
<dbReference type="Gene3D" id="3.40.50.300">
    <property type="entry name" value="P-loop containing nucleotide triphosphate hydrolases"/>
    <property type="match status" value="1"/>
</dbReference>
<dbReference type="InterPro" id="IPR050683">
    <property type="entry name" value="Bact_Polysacc_Export_ATP-bd"/>
</dbReference>
<keyword evidence="7" id="KW-1185">Reference proteome</keyword>
<evidence type="ECO:0000313" key="7">
    <source>
        <dbReference type="Proteomes" id="UP001559025"/>
    </source>
</evidence>
<dbReference type="CDD" id="cd03220">
    <property type="entry name" value="ABC_KpsT_Wzt"/>
    <property type="match status" value="1"/>
</dbReference>
<dbReference type="GO" id="GO:0005524">
    <property type="term" value="F:ATP binding"/>
    <property type="evidence" value="ECO:0007669"/>
    <property type="project" value="UniProtKB-KW"/>
</dbReference>
<dbReference type="InterPro" id="IPR003593">
    <property type="entry name" value="AAA+_ATPase"/>
</dbReference>
<proteinExistence type="inferred from homology"/>
<evidence type="ECO:0000259" key="5">
    <source>
        <dbReference type="PROSITE" id="PS50893"/>
    </source>
</evidence>
<feature type="domain" description="ABC transporter" evidence="5">
    <location>
        <begin position="29"/>
        <end position="250"/>
    </location>
</feature>
<organism evidence="6 7">
    <name type="scientific">Neoaquamicrobium sediminum</name>
    <dbReference type="NCBI Taxonomy" id="1849104"/>
    <lineage>
        <taxon>Bacteria</taxon>
        <taxon>Pseudomonadati</taxon>
        <taxon>Pseudomonadota</taxon>
        <taxon>Alphaproteobacteria</taxon>
        <taxon>Hyphomicrobiales</taxon>
        <taxon>Phyllobacteriaceae</taxon>
        <taxon>Neoaquamicrobium</taxon>
    </lineage>
</organism>
<keyword evidence="3" id="KW-0547">Nucleotide-binding</keyword>
<evidence type="ECO:0000256" key="2">
    <source>
        <dbReference type="ARBA" id="ARBA00022448"/>
    </source>
</evidence>
<accession>A0ABV3WN60</accession>
<dbReference type="PANTHER" id="PTHR46743:SF2">
    <property type="entry name" value="TEICHOIC ACIDS EXPORT ATP-BINDING PROTEIN TAGH"/>
    <property type="match status" value="1"/>
</dbReference>
<dbReference type="SMART" id="SM00382">
    <property type="entry name" value="AAA"/>
    <property type="match status" value="1"/>
</dbReference>
<dbReference type="InterPro" id="IPR003439">
    <property type="entry name" value="ABC_transporter-like_ATP-bd"/>
</dbReference>
<evidence type="ECO:0000313" key="6">
    <source>
        <dbReference type="EMBL" id="MEX4005668.1"/>
    </source>
</evidence>
<dbReference type="RefSeq" id="WP_368801132.1">
    <property type="nucleotide sequence ID" value="NZ_JAZHFV010000001.1"/>
</dbReference>
<comment type="similarity">
    <text evidence="1">Belongs to the ABC transporter superfamily.</text>
</comment>
<dbReference type="SUPFAM" id="SSF52540">
    <property type="entry name" value="P-loop containing nucleoside triphosphate hydrolases"/>
    <property type="match status" value="1"/>
</dbReference>
<protein>
    <submittedName>
        <fullName evidence="6">ABC transporter ATP-binding protein</fullName>
    </submittedName>
</protein>
<evidence type="ECO:0000256" key="3">
    <source>
        <dbReference type="ARBA" id="ARBA00022741"/>
    </source>
</evidence>
<dbReference type="InterPro" id="IPR015860">
    <property type="entry name" value="ABC_transpr_TagH-like"/>
</dbReference>
<evidence type="ECO:0000256" key="4">
    <source>
        <dbReference type="ARBA" id="ARBA00022840"/>
    </source>
</evidence>